<dbReference type="Proteomes" id="UP000264310">
    <property type="component" value="Unassembled WGS sequence"/>
</dbReference>
<evidence type="ECO:0000313" key="1">
    <source>
        <dbReference type="EMBL" id="RFC66481.1"/>
    </source>
</evidence>
<gene>
    <name evidence="1" type="ORF">DYI37_03295</name>
</gene>
<dbReference type="OrthoDB" id="7923400at2"/>
<evidence type="ECO:0000313" key="2">
    <source>
        <dbReference type="Proteomes" id="UP000264310"/>
    </source>
</evidence>
<organism evidence="1 2">
    <name type="scientific">Fulvimarina endophytica</name>
    <dbReference type="NCBI Taxonomy" id="2293836"/>
    <lineage>
        <taxon>Bacteria</taxon>
        <taxon>Pseudomonadati</taxon>
        <taxon>Pseudomonadota</taxon>
        <taxon>Alphaproteobacteria</taxon>
        <taxon>Hyphomicrobiales</taxon>
        <taxon>Aurantimonadaceae</taxon>
        <taxon>Fulvimarina</taxon>
    </lineage>
</organism>
<reference evidence="1 2" key="1">
    <citation type="submission" date="2018-08" db="EMBL/GenBank/DDBJ databases">
        <title>Fulvimarina sp. 85, whole genome shotgun sequence.</title>
        <authorList>
            <person name="Tuo L."/>
        </authorList>
    </citation>
    <scope>NUCLEOTIDE SEQUENCE [LARGE SCALE GENOMIC DNA]</scope>
    <source>
        <strain evidence="1 2">85</strain>
    </source>
</reference>
<dbReference type="RefSeq" id="WP_116681733.1">
    <property type="nucleotide sequence ID" value="NZ_QURL01000001.1"/>
</dbReference>
<dbReference type="InterPro" id="IPR059216">
    <property type="entry name" value="LeuA_carph_isopro_dom"/>
</dbReference>
<dbReference type="NCBIfam" id="NF046037">
    <property type="entry name" value="carphisopro"/>
    <property type="match status" value="1"/>
</dbReference>
<accession>A0A371XBB5</accession>
<protein>
    <recommendedName>
        <fullName evidence="3">XRE family transcriptional regulator</fullName>
    </recommendedName>
</protein>
<dbReference type="Gene3D" id="1.10.260.40">
    <property type="entry name" value="lambda repressor-like DNA-binding domains"/>
    <property type="match status" value="1"/>
</dbReference>
<keyword evidence="2" id="KW-1185">Reference proteome</keyword>
<dbReference type="EMBL" id="QURL01000001">
    <property type="protein sequence ID" value="RFC66481.1"/>
    <property type="molecule type" value="Genomic_DNA"/>
</dbReference>
<dbReference type="SUPFAM" id="SSF47413">
    <property type="entry name" value="lambda repressor-like DNA-binding domains"/>
    <property type="match status" value="1"/>
</dbReference>
<proteinExistence type="predicted"/>
<name>A0A371XBB5_9HYPH</name>
<sequence length="71" mass="7418">MQTPSDIINSLGGNAAIARKLGISPSGVSEMKRRNSIPVKYWSGLIEIANEGGHTLSADMLISAHANEVAA</sequence>
<evidence type="ECO:0008006" key="3">
    <source>
        <dbReference type="Google" id="ProtNLM"/>
    </source>
</evidence>
<dbReference type="GO" id="GO:0003677">
    <property type="term" value="F:DNA binding"/>
    <property type="evidence" value="ECO:0007669"/>
    <property type="project" value="InterPro"/>
</dbReference>
<dbReference type="InterPro" id="IPR010982">
    <property type="entry name" value="Lambda_DNA-bd_dom_sf"/>
</dbReference>
<dbReference type="AlphaFoldDB" id="A0A371XBB5"/>
<comment type="caution">
    <text evidence="1">The sequence shown here is derived from an EMBL/GenBank/DDBJ whole genome shotgun (WGS) entry which is preliminary data.</text>
</comment>